<feature type="compositionally biased region" description="Polar residues" evidence="1">
    <location>
        <begin position="174"/>
        <end position="192"/>
    </location>
</feature>
<feature type="region of interest" description="Disordered" evidence="1">
    <location>
        <begin position="241"/>
        <end position="275"/>
    </location>
</feature>
<reference evidence="2 3" key="1">
    <citation type="submission" date="2016-07" db="EMBL/GenBank/DDBJ databases">
        <title>Pervasive Adenine N6-methylation of Active Genes in Fungi.</title>
        <authorList>
            <consortium name="DOE Joint Genome Institute"/>
            <person name="Mondo S.J."/>
            <person name="Dannebaum R.O."/>
            <person name="Kuo R.C."/>
            <person name="Labutti K."/>
            <person name="Haridas S."/>
            <person name="Kuo A."/>
            <person name="Salamov A."/>
            <person name="Ahrendt S.R."/>
            <person name="Lipzen A."/>
            <person name="Sullivan W."/>
            <person name="Andreopoulos W.B."/>
            <person name="Clum A."/>
            <person name="Lindquist E."/>
            <person name="Daum C."/>
            <person name="Ramamoorthy G.K."/>
            <person name="Gryganskyi A."/>
            <person name="Culley D."/>
            <person name="Magnuson J.K."/>
            <person name="James T.Y."/>
            <person name="O'Malley M.A."/>
            <person name="Stajich J.E."/>
            <person name="Spatafora J.W."/>
            <person name="Visel A."/>
            <person name="Grigoriev I.V."/>
        </authorList>
    </citation>
    <scope>NUCLEOTIDE SEQUENCE [LARGE SCALE GENOMIC DNA]</scope>
    <source>
        <strain evidence="2 3">NRRL 1336</strain>
    </source>
</reference>
<evidence type="ECO:0000256" key="1">
    <source>
        <dbReference type="SAM" id="MobiDB-lite"/>
    </source>
</evidence>
<feature type="compositionally biased region" description="Low complexity" evidence="1">
    <location>
        <begin position="203"/>
        <end position="215"/>
    </location>
</feature>
<proteinExistence type="predicted"/>
<gene>
    <name evidence="2" type="ORF">BCR42DRAFT_458124</name>
</gene>
<accession>A0A1X2J2T9</accession>
<feature type="region of interest" description="Disordered" evidence="1">
    <location>
        <begin position="40"/>
        <end position="64"/>
    </location>
</feature>
<comment type="caution">
    <text evidence="2">The sequence shown here is derived from an EMBL/GenBank/DDBJ whole genome shotgun (WGS) entry which is preliminary data.</text>
</comment>
<feature type="compositionally biased region" description="Basic residues" evidence="1">
    <location>
        <begin position="41"/>
        <end position="50"/>
    </location>
</feature>
<evidence type="ECO:0000313" key="3">
    <source>
        <dbReference type="Proteomes" id="UP000193560"/>
    </source>
</evidence>
<protein>
    <submittedName>
        <fullName evidence="2">Uncharacterized protein</fullName>
    </submittedName>
</protein>
<organism evidence="2 3">
    <name type="scientific">Absidia repens</name>
    <dbReference type="NCBI Taxonomy" id="90262"/>
    <lineage>
        <taxon>Eukaryota</taxon>
        <taxon>Fungi</taxon>
        <taxon>Fungi incertae sedis</taxon>
        <taxon>Mucoromycota</taxon>
        <taxon>Mucoromycotina</taxon>
        <taxon>Mucoromycetes</taxon>
        <taxon>Mucorales</taxon>
        <taxon>Cunninghamellaceae</taxon>
        <taxon>Absidia</taxon>
    </lineage>
</organism>
<dbReference type="OrthoDB" id="2287482at2759"/>
<dbReference type="AlphaFoldDB" id="A0A1X2J2T9"/>
<name>A0A1X2J2T9_9FUNG</name>
<evidence type="ECO:0000313" key="2">
    <source>
        <dbReference type="EMBL" id="ORZ26118.1"/>
    </source>
</evidence>
<sequence>MSTSLWSNSHDNMSLSYKKIIKHMAAQAPKVYGEIPPLAKKQNKKKKKKVLPIPTRTPLPAPAARRMSHVEDWIVVDSKESLPDEEDLVQQSPLRNFLSIDFFSDVLPLHTPPASLSDPSSVNQQHEIAALTSRLKATRLPPNIDIITPPTSPPLPAQEKKEITKPPFVRRHSISSTTNAQIPSLSTTTTPFILSDEDTDGNLSSSSLPPLSSTTTDHVQQIRWLQTISRLRQSLVHYKKENNKRRIPDHLIPMPPPPPKPGNQRRRSEATTQPRFNAETNTYKRDTRYNSDHLRIISCELNMMRHRKLISPLRPRGFLPRRKDPFICGDGRLRSPLVNQVYVE</sequence>
<dbReference type="Proteomes" id="UP000193560">
    <property type="component" value="Unassembled WGS sequence"/>
</dbReference>
<feature type="region of interest" description="Disordered" evidence="1">
    <location>
        <begin position="174"/>
        <end position="215"/>
    </location>
</feature>
<keyword evidence="3" id="KW-1185">Reference proteome</keyword>
<dbReference type="STRING" id="90262.A0A1X2J2T9"/>
<dbReference type="EMBL" id="MCGE01000001">
    <property type="protein sequence ID" value="ORZ26118.1"/>
    <property type="molecule type" value="Genomic_DNA"/>
</dbReference>